<dbReference type="Proteomes" id="UP000001694">
    <property type="component" value="Chromosome"/>
</dbReference>
<dbReference type="EMBL" id="CP001014">
    <property type="protein sequence ID" value="ACB39245.1"/>
    <property type="molecule type" value="Genomic_DNA"/>
</dbReference>
<keyword evidence="1" id="KW-0472">Membrane</keyword>
<feature type="transmembrane region" description="Helical" evidence="1">
    <location>
        <begin position="21"/>
        <end position="44"/>
    </location>
</feature>
<organism evidence="2 3">
    <name type="scientific">Pyrobaculum neutrophilum (strain DSM 2338 / JCM 9278 / NBRC 100436 / V24Sta)</name>
    <name type="common">Thermoproteus neutrophilus</name>
    <dbReference type="NCBI Taxonomy" id="444157"/>
    <lineage>
        <taxon>Archaea</taxon>
        <taxon>Thermoproteota</taxon>
        <taxon>Thermoprotei</taxon>
        <taxon>Thermoproteales</taxon>
        <taxon>Thermoproteaceae</taxon>
        <taxon>Pyrobaculum</taxon>
    </lineage>
</organism>
<sequence>MSRAQLKTLEKVRRLAKVSQAVYLSASVIGIAVVFYPAVLNAAVGGLLEKLLPPAVYNAIHELRHLLGIPCH</sequence>
<gene>
    <name evidence="2" type="ordered locus">Tneu_0293</name>
</gene>
<evidence type="ECO:0000313" key="2">
    <source>
        <dbReference type="EMBL" id="ACB39245.1"/>
    </source>
</evidence>
<dbReference type="KEGG" id="tne:Tneu_0293"/>
<keyword evidence="3" id="KW-1185">Reference proteome</keyword>
<dbReference type="eggNOG" id="arCOG09766">
    <property type="taxonomic scope" value="Archaea"/>
</dbReference>
<protein>
    <submittedName>
        <fullName evidence="2">Uncharacterized protein</fullName>
    </submittedName>
</protein>
<name>B1YBB4_PYRNV</name>
<dbReference type="STRING" id="444157.Tneu_0293"/>
<dbReference type="GeneID" id="6165778"/>
<dbReference type="HOGENOM" id="CLU_2662499_0_0_2"/>
<keyword evidence="1" id="KW-0812">Transmembrane</keyword>
<keyword evidence="1" id="KW-1133">Transmembrane helix</keyword>
<dbReference type="OrthoDB" id="380816at2157"/>
<dbReference type="RefSeq" id="WP_012349666.1">
    <property type="nucleotide sequence ID" value="NC_010525.1"/>
</dbReference>
<proteinExistence type="predicted"/>
<evidence type="ECO:0000256" key="1">
    <source>
        <dbReference type="SAM" id="Phobius"/>
    </source>
</evidence>
<accession>B1YBB4</accession>
<evidence type="ECO:0000313" key="3">
    <source>
        <dbReference type="Proteomes" id="UP000001694"/>
    </source>
</evidence>
<reference evidence="2" key="1">
    <citation type="submission" date="2008-03" db="EMBL/GenBank/DDBJ databases">
        <title>Complete sequence of Thermoproteus neutrophilus V24Sta.</title>
        <authorList>
            <consortium name="US DOE Joint Genome Institute"/>
            <person name="Copeland A."/>
            <person name="Lucas S."/>
            <person name="Lapidus A."/>
            <person name="Glavina del Rio T."/>
            <person name="Dalin E."/>
            <person name="Tice H."/>
            <person name="Bruce D."/>
            <person name="Goodwin L."/>
            <person name="Pitluck S."/>
            <person name="Sims D."/>
            <person name="Brettin T."/>
            <person name="Detter J.C."/>
            <person name="Han C."/>
            <person name="Kuske C.R."/>
            <person name="Schmutz J."/>
            <person name="Larimer F."/>
            <person name="Land M."/>
            <person name="Hauser L."/>
            <person name="Kyrpides N."/>
            <person name="Mikhailova N."/>
            <person name="Biddle J.F."/>
            <person name="Zhang Z."/>
            <person name="Fitz-Gibbon S.T."/>
            <person name="Lowe T.M."/>
            <person name="Saltikov C."/>
            <person name="House C.H."/>
            <person name="Richardson P."/>
        </authorList>
    </citation>
    <scope>NUCLEOTIDE SEQUENCE [LARGE SCALE GENOMIC DNA]</scope>
    <source>
        <strain evidence="2">V24Sta</strain>
    </source>
</reference>
<dbReference type="AlphaFoldDB" id="B1YBB4"/>